<feature type="compositionally biased region" description="Basic and acidic residues" evidence="3">
    <location>
        <begin position="53"/>
        <end position="82"/>
    </location>
</feature>
<proteinExistence type="predicted"/>
<dbReference type="InterPro" id="IPR012677">
    <property type="entry name" value="Nucleotide-bd_a/b_plait_sf"/>
</dbReference>
<feature type="compositionally biased region" description="Polar residues" evidence="3">
    <location>
        <begin position="317"/>
        <end position="326"/>
    </location>
</feature>
<evidence type="ECO:0000256" key="1">
    <source>
        <dbReference type="ARBA" id="ARBA00022884"/>
    </source>
</evidence>
<feature type="domain" description="RRM" evidence="4">
    <location>
        <begin position="237"/>
        <end position="314"/>
    </location>
</feature>
<evidence type="ECO:0000256" key="2">
    <source>
        <dbReference type="PROSITE-ProRule" id="PRU00176"/>
    </source>
</evidence>
<evidence type="ECO:0000313" key="6">
    <source>
        <dbReference type="Proteomes" id="UP001497600"/>
    </source>
</evidence>
<dbReference type="InterPro" id="IPR035979">
    <property type="entry name" value="RBD_domain_sf"/>
</dbReference>
<dbReference type="Proteomes" id="UP001497600">
    <property type="component" value="Chromosome G"/>
</dbReference>
<name>A0ABP0EI14_9ASCO</name>
<dbReference type="Pfam" id="PF00076">
    <property type="entry name" value="RRM_1"/>
    <property type="match status" value="3"/>
</dbReference>
<feature type="domain" description="RRM" evidence="4">
    <location>
        <begin position="358"/>
        <end position="435"/>
    </location>
</feature>
<dbReference type="Gene3D" id="3.30.70.330">
    <property type="match status" value="3"/>
</dbReference>
<dbReference type="SMART" id="SM00360">
    <property type="entry name" value="RRM"/>
    <property type="match status" value="3"/>
</dbReference>
<evidence type="ECO:0000313" key="5">
    <source>
        <dbReference type="EMBL" id="CAK7917697.1"/>
    </source>
</evidence>
<dbReference type="SUPFAM" id="SSF54928">
    <property type="entry name" value="RNA-binding domain, RBD"/>
    <property type="match status" value="3"/>
</dbReference>
<feature type="region of interest" description="Disordered" evidence="3">
    <location>
        <begin position="177"/>
        <end position="242"/>
    </location>
</feature>
<sequence>MEDMDIDDYSRDRSRSPMRQRSRSPPPPRERRESYSRGSYGGDRNGRGGRGRGGRDFGSRGRYNGGRESRDRDYTSSRRDYVAPHVNEQPSYPADESRAPKVDRNYDNSIFVRNIPFESTSRDIEDLFRDAGRIVRADIVTHRGQSRGMATVEFAHKDDVRVAISKFDNIEYRGREIHIRQDLPPPEKRNERNDRGDRGDRRDRYERTDRYERSDRGDRGDRGDRFAKQSNPPPPGTEVFVGNLPFSVTWQSLKDMMREAGDVARADVRTDSWGKSRGFGTVVFEAVESAERAVEMFQGYMMEGRRIDIRPGRVFNQASNAGNGQSFERPPRESRSAEPVLQNSEFTAGVGPDGSRSNIIFAGNLPWVTNVDDLYELFETIGRVTKAEVQYNDRGKPSGNAVIEFELEELADLAIANLNGYNYGGRDLKISYARREGEVPHNDVSEPAPPVEEDMAIEETVAAPAEETMATEAVSEPVQVVEETTADVPITE</sequence>
<dbReference type="InterPro" id="IPR000504">
    <property type="entry name" value="RRM_dom"/>
</dbReference>
<feature type="domain" description="RRM" evidence="4">
    <location>
        <begin position="108"/>
        <end position="184"/>
    </location>
</feature>
<organism evidence="5 6">
    <name type="scientific">[Candida] anglica</name>
    <dbReference type="NCBI Taxonomy" id="148631"/>
    <lineage>
        <taxon>Eukaryota</taxon>
        <taxon>Fungi</taxon>
        <taxon>Dikarya</taxon>
        <taxon>Ascomycota</taxon>
        <taxon>Saccharomycotina</taxon>
        <taxon>Pichiomycetes</taxon>
        <taxon>Debaryomycetaceae</taxon>
        <taxon>Kurtzmaniella</taxon>
    </lineage>
</organism>
<dbReference type="PANTHER" id="PTHR48025:SF1">
    <property type="entry name" value="RRM DOMAIN-CONTAINING PROTEIN"/>
    <property type="match status" value="1"/>
</dbReference>
<feature type="region of interest" description="Disordered" evidence="3">
    <location>
        <begin position="317"/>
        <end position="349"/>
    </location>
</feature>
<feature type="compositionally biased region" description="Basic and acidic residues" evidence="3">
    <location>
        <begin position="177"/>
        <end position="227"/>
    </location>
</feature>
<gene>
    <name evidence="5" type="primary">GBP2</name>
    <name evidence="5" type="ORF">CAAN4_G09802</name>
</gene>
<evidence type="ECO:0000256" key="3">
    <source>
        <dbReference type="SAM" id="MobiDB-lite"/>
    </source>
</evidence>
<dbReference type="EMBL" id="OZ004259">
    <property type="protein sequence ID" value="CAK7917697.1"/>
    <property type="molecule type" value="Genomic_DNA"/>
</dbReference>
<dbReference type="PROSITE" id="PS50102">
    <property type="entry name" value="RRM"/>
    <property type="match status" value="3"/>
</dbReference>
<keyword evidence="6" id="KW-1185">Reference proteome</keyword>
<reference evidence="5 6" key="1">
    <citation type="submission" date="2024-01" db="EMBL/GenBank/DDBJ databases">
        <authorList>
            <consortium name="Genoscope - CEA"/>
            <person name="William W."/>
        </authorList>
    </citation>
    <scope>NUCLEOTIDE SEQUENCE [LARGE SCALE GENOMIC DNA]</scope>
    <source>
        <strain evidence="5 6">29B2s-10</strain>
    </source>
</reference>
<keyword evidence="1 2" id="KW-0694">RNA-binding</keyword>
<dbReference type="PANTHER" id="PTHR48025">
    <property type="entry name" value="OS02G0815200 PROTEIN"/>
    <property type="match status" value="1"/>
</dbReference>
<feature type="region of interest" description="Disordered" evidence="3">
    <location>
        <begin position="1"/>
        <end position="101"/>
    </location>
</feature>
<dbReference type="InterPro" id="IPR050502">
    <property type="entry name" value="Euk_RNA-bind_prot"/>
</dbReference>
<accession>A0ABP0EI14</accession>
<evidence type="ECO:0000259" key="4">
    <source>
        <dbReference type="PROSITE" id="PS50102"/>
    </source>
</evidence>
<protein>
    <submittedName>
        <fullName evidence="5">Serine/arginine (SR)-type shuttling mRNA binding protein Gbp2p</fullName>
    </submittedName>
</protein>